<dbReference type="GO" id="GO:0030246">
    <property type="term" value="F:carbohydrate binding"/>
    <property type="evidence" value="ECO:0007669"/>
    <property type="project" value="InterPro"/>
</dbReference>
<dbReference type="GO" id="GO:0009279">
    <property type="term" value="C:cell outer membrane"/>
    <property type="evidence" value="ECO:0007669"/>
    <property type="project" value="UniProtKB-SubCell"/>
</dbReference>
<keyword evidence="8" id="KW-0406">Ion transport</keyword>
<dbReference type="PANTHER" id="PTHR32552:SF68">
    <property type="entry name" value="FERRICHROME OUTER MEMBRANE TRANSPORTER_PHAGE RECEPTOR"/>
    <property type="match status" value="1"/>
</dbReference>
<name>A0A7X0MIU3_9SPHI</name>
<dbReference type="AlphaFoldDB" id="A0A7X0MIU3"/>
<dbReference type="PANTHER" id="PTHR32552">
    <property type="entry name" value="FERRICHROME IRON RECEPTOR-RELATED"/>
    <property type="match status" value="1"/>
</dbReference>
<organism evidence="17 18">
    <name type="scientific">Pedobacter cryoconitis</name>
    <dbReference type="NCBI Taxonomy" id="188932"/>
    <lineage>
        <taxon>Bacteria</taxon>
        <taxon>Pseudomonadati</taxon>
        <taxon>Bacteroidota</taxon>
        <taxon>Sphingobacteriia</taxon>
        <taxon>Sphingobacteriales</taxon>
        <taxon>Sphingobacteriaceae</taxon>
        <taxon>Pedobacter</taxon>
    </lineage>
</organism>
<dbReference type="InterPro" id="IPR039426">
    <property type="entry name" value="TonB-dep_rcpt-like"/>
</dbReference>
<dbReference type="CDD" id="cd01347">
    <property type="entry name" value="ligand_gated_channel"/>
    <property type="match status" value="1"/>
</dbReference>
<dbReference type="InterPro" id="IPR012910">
    <property type="entry name" value="Plug_dom"/>
</dbReference>
<evidence type="ECO:0000256" key="6">
    <source>
        <dbReference type="ARBA" id="ARBA00022729"/>
    </source>
</evidence>
<dbReference type="PROSITE" id="PS52016">
    <property type="entry name" value="TONB_DEPENDENT_REC_3"/>
    <property type="match status" value="1"/>
</dbReference>
<dbReference type="InterPro" id="IPR000531">
    <property type="entry name" value="Beta-barrel_TonB"/>
</dbReference>
<evidence type="ECO:0000256" key="11">
    <source>
        <dbReference type="ARBA" id="ARBA00023237"/>
    </source>
</evidence>
<evidence type="ECO:0000259" key="16">
    <source>
        <dbReference type="Pfam" id="PF07715"/>
    </source>
</evidence>
<evidence type="ECO:0000256" key="10">
    <source>
        <dbReference type="ARBA" id="ARBA00023136"/>
    </source>
</evidence>
<gene>
    <name evidence="17" type="ORF">HDF25_002657</name>
</gene>
<dbReference type="Gene3D" id="2.40.170.20">
    <property type="entry name" value="TonB-dependent receptor, beta-barrel domain"/>
    <property type="match status" value="1"/>
</dbReference>
<feature type="chain" id="PRO_5030702151" evidence="14">
    <location>
        <begin position="22"/>
        <end position="796"/>
    </location>
</feature>
<dbReference type="Gene3D" id="2.60.40.1120">
    <property type="entry name" value="Carboxypeptidase-like, regulatory domain"/>
    <property type="match status" value="1"/>
</dbReference>
<protein>
    <submittedName>
        <fullName evidence="17">Iron complex outermembrane receptor protein</fullName>
    </submittedName>
</protein>
<feature type="domain" description="TonB-dependent receptor-like beta-barrel" evidence="15">
    <location>
        <begin position="357"/>
        <end position="770"/>
    </location>
</feature>
<dbReference type="Gene3D" id="2.170.130.10">
    <property type="entry name" value="TonB-dependent receptor, plug domain"/>
    <property type="match status" value="1"/>
</dbReference>
<evidence type="ECO:0000256" key="14">
    <source>
        <dbReference type="SAM" id="SignalP"/>
    </source>
</evidence>
<keyword evidence="6 14" id="KW-0732">Signal</keyword>
<comment type="subcellular location">
    <subcellularLocation>
        <location evidence="1 12">Cell outer membrane</location>
        <topology evidence="1 12">Multi-pass membrane protein</topology>
    </subcellularLocation>
</comment>
<evidence type="ECO:0000256" key="8">
    <source>
        <dbReference type="ARBA" id="ARBA00023065"/>
    </source>
</evidence>
<dbReference type="InterPro" id="IPR013784">
    <property type="entry name" value="Carb-bd-like_fold"/>
</dbReference>
<evidence type="ECO:0000256" key="12">
    <source>
        <dbReference type="PROSITE-ProRule" id="PRU01360"/>
    </source>
</evidence>
<keyword evidence="2 12" id="KW-0813">Transport</keyword>
<dbReference type="EMBL" id="JACHCC010000006">
    <property type="protein sequence ID" value="MBB6500509.1"/>
    <property type="molecule type" value="Genomic_DNA"/>
</dbReference>
<evidence type="ECO:0000313" key="18">
    <source>
        <dbReference type="Proteomes" id="UP000521017"/>
    </source>
</evidence>
<proteinExistence type="inferred from homology"/>
<feature type="domain" description="TonB-dependent receptor plug" evidence="16">
    <location>
        <begin position="139"/>
        <end position="229"/>
    </location>
</feature>
<evidence type="ECO:0000256" key="13">
    <source>
        <dbReference type="RuleBase" id="RU003357"/>
    </source>
</evidence>
<dbReference type="SUPFAM" id="SSF56935">
    <property type="entry name" value="Porins"/>
    <property type="match status" value="1"/>
</dbReference>
<keyword evidence="9 13" id="KW-0798">TonB box</keyword>
<evidence type="ECO:0000256" key="4">
    <source>
        <dbReference type="ARBA" id="ARBA00022496"/>
    </source>
</evidence>
<dbReference type="InterPro" id="IPR037066">
    <property type="entry name" value="Plug_dom_sf"/>
</dbReference>
<evidence type="ECO:0000256" key="3">
    <source>
        <dbReference type="ARBA" id="ARBA00022452"/>
    </source>
</evidence>
<dbReference type="Pfam" id="PF00593">
    <property type="entry name" value="TonB_dep_Rec_b-barrel"/>
    <property type="match status" value="1"/>
</dbReference>
<dbReference type="Pfam" id="PF13620">
    <property type="entry name" value="CarboxypepD_reg"/>
    <property type="match status" value="1"/>
</dbReference>
<dbReference type="InterPro" id="IPR036942">
    <property type="entry name" value="Beta-barrel_TonB_sf"/>
</dbReference>
<evidence type="ECO:0000256" key="2">
    <source>
        <dbReference type="ARBA" id="ARBA00022448"/>
    </source>
</evidence>
<keyword evidence="5 12" id="KW-0812">Transmembrane</keyword>
<evidence type="ECO:0000256" key="5">
    <source>
        <dbReference type="ARBA" id="ARBA00022692"/>
    </source>
</evidence>
<dbReference type="SUPFAM" id="SSF49452">
    <property type="entry name" value="Starch-binding domain-like"/>
    <property type="match status" value="1"/>
</dbReference>
<sequence>MKHLYTICLAVFLMASFTAFAQSPGNGNISGTLTLVDGQSYGSASVTLIELKKSTLTDEQGKYAFSNLAPGKYTVRIQVLGAAQKDLSVTVVTGQTTTANYQLTRENVQALQEVTIAGNVNKFAKKESIYVARLPLKNLENPQVYSSVPKELIQEQMATDLGSIAKNVPGAGIPMIANQGRVTFRSRGFDTEPNARNGVAGAAFASIDPANIERVEAIKGPSATLFGSNISSSYGGLYNRVTKKPYNGFGGEVGYVGGSWNFNRLTLDINTPVNTDRTVLFRLNGATSFEKSFQDQGFTNSLSLAPSFSYQVSDRLSLLFDVEFGQAKGTSVVRFNPYIDPKVVSTKTIRELQFPYNKTFMGNDLAYQTQMLNIFAQANYKISESWTSQTIISRARSSINGYITALRGTTETKISPQVITGYTAFVATNIQQNFIGDFKIAKLRNRLVVGLDYYNNSNDFDRVTVNLPTVDFINTPASYRISRFKVDSLTSKGALRRESSGDNTYSVYASDVINLTDRLMAMLSLRVNRYDYNGVYNITTGTVSGGLGTSGLQAGPYKQTNLSQKMGLVYELSKDRLSVFGNYMNGFFNKSGVTADGSAIKPEHANQLEFGFKGDLLDHRLVGTVSYYDIKVANVLRDDPNNPQNYQIQDGTQLSKGVEVELTANPFAGLNIVAGYAYNDSKLTKSNPATNGLRPGQSGPPHTYNLWISYRFPEGDLKGLGVGFGGNAGSWSYHTNTVTTKIIIPSYTMLDASVFYDKPKYRVGFKVDNLTSEKAWSVRLTPQAPARFTGSVALKF</sequence>
<comment type="similarity">
    <text evidence="12 13">Belongs to the TonB-dependent receptor family.</text>
</comment>
<evidence type="ECO:0000256" key="1">
    <source>
        <dbReference type="ARBA" id="ARBA00004571"/>
    </source>
</evidence>
<accession>A0A7X0MIU3</accession>
<keyword evidence="10 12" id="KW-0472">Membrane</keyword>
<feature type="signal peptide" evidence="14">
    <location>
        <begin position="1"/>
        <end position="21"/>
    </location>
</feature>
<evidence type="ECO:0000256" key="9">
    <source>
        <dbReference type="ARBA" id="ARBA00023077"/>
    </source>
</evidence>
<comment type="caution">
    <text evidence="17">The sequence shown here is derived from an EMBL/GenBank/DDBJ whole genome shotgun (WGS) entry which is preliminary data.</text>
</comment>
<keyword evidence="7" id="KW-0408">Iron</keyword>
<dbReference type="RefSeq" id="WP_184625364.1">
    <property type="nucleotide sequence ID" value="NZ_JACHCC010000006.1"/>
</dbReference>
<dbReference type="Pfam" id="PF07715">
    <property type="entry name" value="Plug"/>
    <property type="match status" value="1"/>
</dbReference>
<keyword evidence="3 12" id="KW-1134">Transmembrane beta strand</keyword>
<evidence type="ECO:0000256" key="7">
    <source>
        <dbReference type="ARBA" id="ARBA00023004"/>
    </source>
</evidence>
<dbReference type="Proteomes" id="UP000521017">
    <property type="component" value="Unassembled WGS sequence"/>
</dbReference>
<evidence type="ECO:0000259" key="15">
    <source>
        <dbReference type="Pfam" id="PF00593"/>
    </source>
</evidence>
<keyword evidence="17" id="KW-0675">Receptor</keyword>
<dbReference type="GO" id="GO:0015344">
    <property type="term" value="F:siderophore uptake transmembrane transporter activity"/>
    <property type="evidence" value="ECO:0007669"/>
    <property type="project" value="TreeGrafter"/>
</dbReference>
<keyword evidence="11 12" id="KW-0998">Cell outer membrane</keyword>
<keyword evidence="4" id="KW-0410">Iron transport</keyword>
<reference evidence="17 18" key="1">
    <citation type="submission" date="2020-08" db="EMBL/GenBank/DDBJ databases">
        <title>Genomic Encyclopedia of Type Strains, Phase IV (KMG-V): Genome sequencing to study the core and pangenomes of soil and plant-associated prokaryotes.</title>
        <authorList>
            <person name="Whitman W."/>
        </authorList>
    </citation>
    <scope>NUCLEOTIDE SEQUENCE [LARGE SCALE GENOMIC DNA]</scope>
    <source>
        <strain evidence="17 18">M2T3</strain>
    </source>
</reference>
<evidence type="ECO:0000313" key="17">
    <source>
        <dbReference type="EMBL" id="MBB6500509.1"/>
    </source>
</evidence>